<evidence type="ECO:0000256" key="9">
    <source>
        <dbReference type="ARBA" id="ARBA00022832"/>
    </source>
</evidence>
<evidence type="ECO:0000259" key="15">
    <source>
        <dbReference type="Pfam" id="PF02230"/>
    </source>
</evidence>
<comment type="caution">
    <text evidence="16">The sequence shown here is derived from an EMBL/GenBank/DDBJ whole genome shotgun (WGS) entry which is preliminary data.</text>
</comment>
<dbReference type="GO" id="GO:0005737">
    <property type="term" value="C:cytoplasm"/>
    <property type="evidence" value="ECO:0007669"/>
    <property type="project" value="UniProtKB-SubCell"/>
</dbReference>
<evidence type="ECO:0000256" key="5">
    <source>
        <dbReference type="ARBA" id="ARBA00014923"/>
    </source>
</evidence>
<dbReference type="GO" id="GO:0005634">
    <property type="term" value="C:nucleus"/>
    <property type="evidence" value="ECO:0007669"/>
    <property type="project" value="UniProtKB-SubCell"/>
</dbReference>
<dbReference type="EMBL" id="JADGKB010000021">
    <property type="protein sequence ID" value="KAJ3259086.1"/>
    <property type="molecule type" value="Genomic_DNA"/>
</dbReference>
<proteinExistence type="inferred from homology"/>
<evidence type="ECO:0000256" key="12">
    <source>
        <dbReference type="ARBA" id="ARBA00029392"/>
    </source>
</evidence>
<gene>
    <name evidence="16" type="ORF">HK103_002973</name>
</gene>
<organism evidence="16 17">
    <name type="scientific">Boothiomyces macroporosus</name>
    <dbReference type="NCBI Taxonomy" id="261099"/>
    <lineage>
        <taxon>Eukaryota</taxon>
        <taxon>Fungi</taxon>
        <taxon>Fungi incertae sedis</taxon>
        <taxon>Chytridiomycota</taxon>
        <taxon>Chytridiomycota incertae sedis</taxon>
        <taxon>Chytridiomycetes</taxon>
        <taxon>Rhizophydiales</taxon>
        <taxon>Terramycetaceae</taxon>
        <taxon>Boothiomyces</taxon>
    </lineage>
</organism>
<dbReference type="InterPro" id="IPR050565">
    <property type="entry name" value="LYPA1-2/EST-like"/>
</dbReference>
<dbReference type="GO" id="GO:0006631">
    <property type="term" value="P:fatty acid metabolic process"/>
    <property type="evidence" value="ECO:0007669"/>
    <property type="project" value="UniProtKB-KW"/>
</dbReference>
<evidence type="ECO:0000256" key="7">
    <source>
        <dbReference type="ARBA" id="ARBA00022490"/>
    </source>
</evidence>
<dbReference type="Pfam" id="PF02230">
    <property type="entry name" value="Abhydrolase_2"/>
    <property type="match status" value="1"/>
</dbReference>
<dbReference type="PANTHER" id="PTHR10655">
    <property type="entry name" value="LYSOPHOSPHOLIPASE-RELATED"/>
    <property type="match status" value="1"/>
</dbReference>
<evidence type="ECO:0000256" key="11">
    <source>
        <dbReference type="ARBA" id="ARBA00023242"/>
    </source>
</evidence>
<comment type="subcellular location">
    <subcellularLocation>
        <location evidence="2">Cytoplasm</location>
    </subcellularLocation>
    <subcellularLocation>
        <location evidence="1">Nucleus</location>
    </subcellularLocation>
</comment>
<dbReference type="Proteomes" id="UP001210925">
    <property type="component" value="Unassembled WGS sequence"/>
</dbReference>
<keyword evidence="8" id="KW-0378">Hydrolase</keyword>
<keyword evidence="10" id="KW-0443">Lipid metabolism</keyword>
<evidence type="ECO:0000256" key="8">
    <source>
        <dbReference type="ARBA" id="ARBA00022801"/>
    </source>
</evidence>
<name>A0AAD5UII1_9FUNG</name>
<comment type="similarity">
    <text evidence="3">Belongs to the AB hydrolase superfamily. AB hydrolase 2 family.</text>
</comment>
<evidence type="ECO:0000256" key="6">
    <source>
        <dbReference type="ARBA" id="ARBA00022487"/>
    </source>
</evidence>
<evidence type="ECO:0000313" key="16">
    <source>
        <dbReference type="EMBL" id="KAJ3259086.1"/>
    </source>
</evidence>
<dbReference type="EC" id="3.1.2.22" evidence="4"/>
<reference evidence="16" key="1">
    <citation type="submission" date="2020-05" db="EMBL/GenBank/DDBJ databases">
        <title>Phylogenomic resolution of chytrid fungi.</title>
        <authorList>
            <person name="Stajich J.E."/>
            <person name="Amses K."/>
            <person name="Simmons R."/>
            <person name="Seto K."/>
            <person name="Myers J."/>
            <person name="Bonds A."/>
            <person name="Quandt C.A."/>
            <person name="Barry K."/>
            <person name="Liu P."/>
            <person name="Grigoriev I."/>
            <person name="Longcore J.E."/>
            <person name="James T.Y."/>
        </authorList>
    </citation>
    <scope>NUCLEOTIDE SEQUENCE</scope>
    <source>
        <strain evidence="16">PLAUS21</strain>
    </source>
</reference>
<keyword evidence="17" id="KW-1185">Reference proteome</keyword>
<evidence type="ECO:0000256" key="1">
    <source>
        <dbReference type="ARBA" id="ARBA00004123"/>
    </source>
</evidence>
<protein>
    <recommendedName>
        <fullName evidence="5">Acyl-protein thioesterase 1</fullName>
        <ecNumber evidence="4">3.1.2.22</ecNumber>
    </recommendedName>
    <alternativeName>
        <fullName evidence="13">Palmitoyl-protein hydrolase</fullName>
    </alternativeName>
</protein>
<keyword evidence="9" id="KW-0276">Fatty acid metabolism</keyword>
<sequence>MASLKAAIVQPTAKHTATVIFLHGLGDTGLGWEPVGRMLAPAFKHVKWIFPHAPHKKVTLNMGMAMPAWYDIYSLDKATAKEDESGMLATVEEINRLIKTEIDAGISSDKIVLGGFSQGGAMTLLTGLTTNHKLGALVALSGYLPLSSKIESIKASVNDKTPVFMGHGTDDQVVQYEWGKKSMETLKSMGFNVTFRPYSGMGHSACDDELRDLSHFLSSKL</sequence>
<evidence type="ECO:0000256" key="13">
    <source>
        <dbReference type="ARBA" id="ARBA00031195"/>
    </source>
</evidence>
<dbReference type="AlphaFoldDB" id="A0AAD5UII1"/>
<evidence type="ECO:0000313" key="17">
    <source>
        <dbReference type="Proteomes" id="UP001210925"/>
    </source>
</evidence>
<comment type="function">
    <text evidence="12">Hydrolyzes fatty acids from S-acylated cysteine residues in proteins with a strong preference for palmitoylated G-alpha proteins over other acyl substrates. Mediates the deacylation of G-alpha proteins such as GPA1 in vivo, but has weak or no activity toward palmitoylated Ras proteins. Has weak lysophospholipase activity in vitro; however such activity may not exist in vivo.</text>
</comment>
<dbReference type="InterPro" id="IPR029058">
    <property type="entry name" value="AB_hydrolase_fold"/>
</dbReference>
<dbReference type="Gene3D" id="3.40.50.1820">
    <property type="entry name" value="alpha/beta hydrolase"/>
    <property type="match status" value="1"/>
</dbReference>
<dbReference type="GO" id="GO:0052689">
    <property type="term" value="F:carboxylic ester hydrolase activity"/>
    <property type="evidence" value="ECO:0007669"/>
    <property type="project" value="UniProtKB-KW"/>
</dbReference>
<evidence type="ECO:0000256" key="14">
    <source>
        <dbReference type="ARBA" id="ARBA00047337"/>
    </source>
</evidence>
<dbReference type="PANTHER" id="PTHR10655:SF17">
    <property type="entry name" value="LYSOPHOSPHOLIPASE-LIKE PROTEIN 1"/>
    <property type="match status" value="1"/>
</dbReference>
<dbReference type="SUPFAM" id="SSF53474">
    <property type="entry name" value="alpha/beta-Hydrolases"/>
    <property type="match status" value="1"/>
</dbReference>
<dbReference type="GO" id="GO:0008474">
    <property type="term" value="F:palmitoyl-(protein) hydrolase activity"/>
    <property type="evidence" value="ECO:0007669"/>
    <property type="project" value="UniProtKB-EC"/>
</dbReference>
<evidence type="ECO:0000256" key="4">
    <source>
        <dbReference type="ARBA" id="ARBA00012423"/>
    </source>
</evidence>
<keyword evidence="6" id="KW-0719">Serine esterase</keyword>
<evidence type="ECO:0000256" key="3">
    <source>
        <dbReference type="ARBA" id="ARBA00006499"/>
    </source>
</evidence>
<evidence type="ECO:0000256" key="10">
    <source>
        <dbReference type="ARBA" id="ARBA00023098"/>
    </source>
</evidence>
<keyword evidence="11" id="KW-0539">Nucleus</keyword>
<feature type="domain" description="Phospholipase/carboxylesterase/thioesterase" evidence="15">
    <location>
        <begin position="6"/>
        <end position="218"/>
    </location>
</feature>
<comment type="catalytic activity">
    <reaction evidence="14">
        <text>S-hexadecanoyl-L-cysteinyl-[protein] + H2O = L-cysteinyl-[protein] + hexadecanoate + H(+)</text>
        <dbReference type="Rhea" id="RHEA:19233"/>
        <dbReference type="Rhea" id="RHEA-COMP:10131"/>
        <dbReference type="Rhea" id="RHEA-COMP:11032"/>
        <dbReference type="ChEBI" id="CHEBI:7896"/>
        <dbReference type="ChEBI" id="CHEBI:15377"/>
        <dbReference type="ChEBI" id="CHEBI:15378"/>
        <dbReference type="ChEBI" id="CHEBI:29950"/>
        <dbReference type="ChEBI" id="CHEBI:74151"/>
        <dbReference type="EC" id="3.1.2.22"/>
    </reaction>
</comment>
<evidence type="ECO:0000256" key="2">
    <source>
        <dbReference type="ARBA" id="ARBA00004496"/>
    </source>
</evidence>
<keyword evidence="7" id="KW-0963">Cytoplasm</keyword>
<dbReference type="InterPro" id="IPR003140">
    <property type="entry name" value="PLipase/COase/thioEstase"/>
</dbReference>
<dbReference type="FunFam" id="3.40.50.1820:FF:000276">
    <property type="entry name" value="Acyl-protein thioesterase 1"/>
    <property type="match status" value="1"/>
</dbReference>
<accession>A0AAD5UII1</accession>